<protein>
    <submittedName>
        <fullName evidence="1">Uncharacterized protein</fullName>
    </submittedName>
</protein>
<evidence type="ECO:0000313" key="1">
    <source>
        <dbReference type="EMBL" id="NYI98265.1"/>
    </source>
</evidence>
<dbReference type="EMBL" id="JACCFO010000001">
    <property type="protein sequence ID" value="NYI98265.1"/>
    <property type="molecule type" value="Genomic_DNA"/>
</dbReference>
<gene>
    <name evidence="1" type="ORF">HNR12_004542</name>
</gene>
<proteinExistence type="predicted"/>
<dbReference type="AlphaFoldDB" id="A0A853BU47"/>
<accession>A0A853BU47</accession>
<evidence type="ECO:0000313" key="2">
    <source>
        <dbReference type="Proteomes" id="UP000575985"/>
    </source>
</evidence>
<dbReference type="RefSeq" id="WP_179769444.1">
    <property type="nucleotide sequence ID" value="NZ_JACCFO010000001.1"/>
</dbReference>
<dbReference type="Proteomes" id="UP000575985">
    <property type="component" value="Unassembled WGS sequence"/>
</dbReference>
<organism evidence="1 2">
    <name type="scientific">Streptomonospora nanhaiensis</name>
    <dbReference type="NCBI Taxonomy" id="1323731"/>
    <lineage>
        <taxon>Bacteria</taxon>
        <taxon>Bacillati</taxon>
        <taxon>Actinomycetota</taxon>
        <taxon>Actinomycetes</taxon>
        <taxon>Streptosporangiales</taxon>
        <taxon>Nocardiopsidaceae</taxon>
        <taxon>Streptomonospora</taxon>
    </lineage>
</organism>
<sequence>MLRISNHRRFTANHTWHLDYRNERWFVKANPHRDEARAERTGHARLRTYYPVPNLRGTSRIGRWTILFYERWHHLATDYGLLLDEITHADRTGNRWRLDICLTEILTLYRRTIDRTLKYVTNAETISKLYGDRARTGGRVDCYYRPDAPWSVMNEGRRGLRPSQWAQTQFAVNGRTYQMDFDALLTWLRAHFAPHKPVWAAVTQGDPTDVNIGWSSEGGPVWFDYDTGGLNALPGEFACFLIYQRLHGSWLTPHQAPAAFRDHPAALARASLAKPAVRIHHHGSELVIHYRHSPSPARRHVLRRYLSEIVLPLARVLGIDDLMTWLRPYLVMRLLAVYNLAELNPRETALSVALLAETLDPATRLADLLALTPEPMEAT</sequence>
<comment type="caution">
    <text evidence="1">The sequence shown here is derived from an EMBL/GenBank/DDBJ whole genome shotgun (WGS) entry which is preliminary data.</text>
</comment>
<reference evidence="1 2" key="1">
    <citation type="submission" date="2020-07" db="EMBL/GenBank/DDBJ databases">
        <title>Sequencing the genomes of 1000 actinobacteria strains.</title>
        <authorList>
            <person name="Klenk H.-P."/>
        </authorList>
    </citation>
    <scope>NUCLEOTIDE SEQUENCE [LARGE SCALE GENOMIC DNA]</scope>
    <source>
        <strain evidence="1 2">DSM 45927</strain>
    </source>
</reference>
<keyword evidence="2" id="KW-1185">Reference proteome</keyword>
<name>A0A853BU47_9ACTN</name>